<dbReference type="GO" id="GO:0005694">
    <property type="term" value="C:chromosome"/>
    <property type="evidence" value="ECO:0007669"/>
    <property type="project" value="UniProtKB-ARBA"/>
</dbReference>
<evidence type="ECO:0000256" key="1">
    <source>
        <dbReference type="ARBA" id="ARBA00023125"/>
    </source>
</evidence>
<dbReference type="Proteomes" id="UP000677054">
    <property type="component" value="Unassembled WGS sequence"/>
</dbReference>
<evidence type="ECO:0008006" key="5">
    <source>
        <dbReference type="Google" id="ProtNLM"/>
    </source>
</evidence>
<dbReference type="PANTHER" id="PTHR13356">
    <property type="entry name" value="OB FOLD NUCLEIC ACID BINDING PROTEIN-RELATED"/>
    <property type="match status" value="1"/>
</dbReference>
<organism evidence="3">
    <name type="scientific">Darwinula stevensoni</name>
    <dbReference type="NCBI Taxonomy" id="69355"/>
    <lineage>
        <taxon>Eukaryota</taxon>
        <taxon>Metazoa</taxon>
        <taxon>Ecdysozoa</taxon>
        <taxon>Arthropoda</taxon>
        <taxon>Crustacea</taxon>
        <taxon>Oligostraca</taxon>
        <taxon>Ostracoda</taxon>
        <taxon>Podocopa</taxon>
        <taxon>Podocopida</taxon>
        <taxon>Darwinulocopina</taxon>
        <taxon>Darwinuloidea</taxon>
        <taxon>Darwinulidae</taxon>
        <taxon>Darwinula</taxon>
    </lineage>
</organism>
<proteinExistence type="predicted"/>
<evidence type="ECO:0000313" key="3">
    <source>
        <dbReference type="EMBL" id="CAD7242257.1"/>
    </source>
</evidence>
<name>A0A7R8ZZ56_9CRUS</name>
<feature type="region of interest" description="Disordered" evidence="2">
    <location>
        <begin position="123"/>
        <end position="191"/>
    </location>
</feature>
<dbReference type="SUPFAM" id="SSF50249">
    <property type="entry name" value="Nucleic acid-binding proteins"/>
    <property type="match status" value="1"/>
</dbReference>
<dbReference type="AlphaFoldDB" id="A0A7R8ZZ56"/>
<keyword evidence="4" id="KW-1185">Reference proteome</keyword>
<gene>
    <name evidence="3" type="ORF">DSTB1V02_LOCUS2228</name>
</gene>
<reference evidence="3" key="1">
    <citation type="submission" date="2020-11" db="EMBL/GenBank/DDBJ databases">
        <authorList>
            <person name="Tran Van P."/>
        </authorList>
    </citation>
    <scope>NUCLEOTIDE SEQUENCE</scope>
</reference>
<dbReference type="GO" id="GO:0000724">
    <property type="term" value="P:double-strand break repair via homologous recombination"/>
    <property type="evidence" value="ECO:0007669"/>
    <property type="project" value="TreeGrafter"/>
</dbReference>
<feature type="compositionally biased region" description="Low complexity" evidence="2">
    <location>
        <begin position="159"/>
        <end position="170"/>
    </location>
</feature>
<dbReference type="InterPro" id="IPR012340">
    <property type="entry name" value="NA-bd_OB-fold"/>
</dbReference>
<evidence type="ECO:0000313" key="4">
    <source>
        <dbReference type="Proteomes" id="UP000677054"/>
    </source>
</evidence>
<dbReference type="OrthoDB" id="295715at2759"/>
<accession>A0A7R8ZZ56</accession>
<dbReference type="EMBL" id="CAJPEV010000240">
    <property type="protein sequence ID" value="CAG0882834.1"/>
    <property type="molecule type" value="Genomic_DNA"/>
</dbReference>
<sequence length="191" mass="20676">MYQDKVVSRPKMTNGNGHEFMLIRDLKYPMKNLNLTVIVLEVGRPNFTKDGREVRTCKVADKTGCVNMSVWDELGHIIKSGDILELNNAYLVAFKQCLAITVNIGKGGEIHKVGEFCMLFSETPNMSEPNPELPNQVNDKRKEKEGDSGQAGNSGGSSGNSHSASSSSGRVRGGRGGHSDPRRGRGGGGKK</sequence>
<dbReference type="Gene3D" id="2.40.50.140">
    <property type="entry name" value="Nucleic acid-binding proteins"/>
    <property type="match status" value="1"/>
</dbReference>
<dbReference type="PANTHER" id="PTHR13356:SF0">
    <property type="entry name" value="SOSS COMPLEX SUBUNIT B HOMOLOG"/>
    <property type="match status" value="1"/>
</dbReference>
<dbReference type="GO" id="GO:0003677">
    <property type="term" value="F:DNA binding"/>
    <property type="evidence" value="ECO:0007669"/>
    <property type="project" value="UniProtKB-KW"/>
</dbReference>
<protein>
    <recommendedName>
        <fullName evidence="5">SOSS complex subunit B1</fullName>
    </recommendedName>
</protein>
<evidence type="ECO:0000256" key="2">
    <source>
        <dbReference type="SAM" id="MobiDB-lite"/>
    </source>
</evidence>
<feature type="compositionally biased region" description="Basic and acidic residues" evidence="2">
    <location>
        <begin position="138"/>
        <end position="147"/>
    </location>
</feature>
<dbReference type="CDD" id="cd04491">
    <property type="entry name" value="SoSSB_OBF"/>
    <property type="match status" value="1"/>
</dbReference>
<dbReference type="GO" id="GO:0010212">
    <property type="term" value="P:response to ionizing radiation"/>
    <property type="evidence" value="ECO:0007669"/>
    <property type="project" value="TreeGrafter"/>
</dbReference>
<dbReference type="GO" id="GO:0070876">
    <property type="term" value="C:SOSS complex"/>
    <property type="evidence" value="ECO:0007669"/>
    <property type="project" value="TreeGrafter"/>
</dbReference>
<dbReference type="EMBL" id="LR899757">
    <property type="protein sequence ID" value="CAD7242257.1"/>
    <property type="molecule type" value="Genomic_DNA"/>
</dbReference>
<dbReference type="GO" id="GO:0044818">
    <property type="term" value="P:mitotic G2/M transition checkpoint"/>
    <property type="evidence" value="ECO:0007669"/>
    <property type="project" value="TreeGrafter"/>
</dbReference>
<keyword evidence="1" id="KW-0238">DNA-binding</keyword>
<dbReference type="FunFam" id="2.40.50.140:FF:000072">
    <property type="entry name" value="SOSS complex subunit B2"/>
    <property type="match status" value="1"/>
</dbReference>
<feature type="compositionally biased region" description="Polar residues" evidence="2">
    <location>
        <begin position="123"/>
        <end position="137"/>
    </location>
</feature>
<dbReference type="InterPro" id="IPR051231">
    <property type="entry name" value="SOSS-B"/>
</dbReference>